<sequence length="165" mass="17517">MNSTTSGDFATTTETTTAANSTDSSTTVTAIADTTALTTDTTTTELTTSSAEFTLSSETTEAATTTTTSNKAAASCSSGFPADHSCNVFRQYTGPGTFIKDIDGSYTLDECVQFCVDDPTCNIFAYGSTFCELWSGTTFVFTGQQTSGFSWYELDFFCVEKAPEP</sequence>
<proteinExistence type="predicted"/>
<evidence type="ECO:0000256" key="1">
    <source>
        <dbReference type="SAM" id="MobiDB-lite"/>
    </source>
</evidence>
<evidence type="ECO:0000313" key="4">
    <source>
        <dbReference type="Proteomes" id="UP000730481"/>
    </source>
</evidence>
<reference evidence="3" key="1">
    <citation type="journal article" date="2017" name="Mycologia">
        <title>Fusarium algeriense, sp. nov., a novel toxigenic crown rot pathogen of durum wheat from Algeria is nested in the Fusarium burgessii species complex.</title>
        <authorList>
            <person name="Laraba I."/>
            <person name="Keddad A."/>
            <person name="Boureghda H."/>
            <person name="Abdallah N."/>
            <person name="Vaughan M.M."/>
            <person name="Proctor R.H."/>
            <person name="Busman M."/>
            <person name="O'Donnell K."/>
        </authorList>
    </citation>
    <scope>NUCLEOTIDE SEQUENCE</scope>
    <source>
        <strain evidence="3">NRRL 25174</strain>
    </source>
</reference>
<dbReference type="InterPro" id="IPR003609">
    <property type="entry name" value="Pan_app"/>
</dbReference>
<evidence type="ECO:0000259" key="2">
    <source>
        <dbReference type="PROSITE" id="PS50948"/>
    </source>
</evidence>
<dbReference type="AlphaFoldDB" id="A0A9P5AFD1"/>
<protein>
    <recommendedName>
        <fullName evidence="2">Apple domain-containing protein</fullName>
    </recommendedName>
</protein>
<dbReference type="Proteomes" id="UP000730481">
    <property type="component" value="Unassembled WGS sequence"/>
</dbReference>
<comment type="caution">
    <text evidence="3">The sequence shown here is derived from an EMBL/GenBank/DDBJ whole genome shotgun (WGS) entry which is preliminary data.</text>
</comment>
<dbReference type="PROSITE" id="PS50948">
    <property type="entry name" value="PAN"/>
    <property type="match status" value="1"/>
</dbReference>
<organism evidence="3 4">
    <name type="scientific">Fusarium beomiforme</name>
    <dbReference type="NCBI Taxonomy" id="44412"/>
    <lineage>
        <taxon>Eukaryota</taxon>
        <taxon>Fungi</taxon>
        <taxon>Dikarya</taxon>
        <taxon>Ascomycota</taxon>
        <taxon>Pezizomycotina</taxon>
        <taxon>Sordariomycetes</taxon>
        <taxon>Hypocreomycetidae</taxon>
        <taxon>Hypocreales</taxon>
        <taxon>Nectriaceae</taxon>
        <taxon>Fusarium</taxon>
        <taxon>Fusarium burgessii species complex</taxon>
    </lineage>
</organism>
<feature type="region of interest" description="Disordered" evidence="1">
    <location>
        <begin position="1"/>
        <end position="24"/>
    </location>
</feature>
<name>A0A9P5AFD1_9HYPO</name>
<feature type="domain" description="Apple" evidence="2">
    <location>
        <begin position="86"/>
        <end position="158"/>
    </location>
</feature>
<keyword evidence="4" id="KW-1185">Reference proteome</keyword>
<dbReference type="OrthoDB" id="5098550at2759"/>
<gene>
    <name evidence="3" type="ORF">FBEOM_8357</name>
</gene>
<dbReference type="EMBL" id="PVQB02000385">
    <property type="protein sequence ID" value="KAF4337760.1"/>
    <property type="molecule type" value="Genomic_DNA"/>
</dbReference>
<evidence type="ECO:0000313" key="3">
    <source>
        <dbReference type="EMBL" id="KAF4337760.1"/>
    </source>
</evidence>
<accession>A0A9P5AFD1</accession>
<reference evidence="3" key="2">
    <citation type="submission" date="2020-02" db="EMBL/GenBank/DDBJ databases">
        <title>Identification and distribution of gene clusters putatively required for synthesis of sphingolipid metabolism inhibitors in phylogenetically diverse species of the filamentous fungus Fusarium.</title>
        <authorList>
            <person name="Kim H.-S."/>
            <person name="Busman M."/>
            <person name="Brown D.W."/>
            <person name="Divon H."/>
            <person name="Uhlig S."/>
            <person name="Proctor R.H."/>
        </authorList>
    </citation>
    <scope>NUCLEOTIDE SEQUENCE</scope>
    <source>
        <strain evidence="3">NRRL 25174</strain>
    </source>
</reference>